<accession>A0A5J4WRG2</accession>
<name>A0A5J4WRG2_9EUKA</name>
<protein>
    <submittedName>
        <fullName evidence="2">Uncharacterized protein</fullName>
    </submittedName>
</protein>
<sequence>MLKEDAASIRQNPSPLQKSEVPLCRRRRNRRRSYASAVTELNTFLCSVVKEYDTPKGQPPKPAVLTDDIIPNVKALITLKTAFVKTGIDYVPKAPITRPVITDTDEPSTETSNIDNPDQLIKPEVDLINHTSITKADQMNNYQQLHLQYHIMSRLSSRCTRTASNSQQLYSTNHLQTTTNHIKLQIEIVKQLLLQQMLKPVHLQQRWRISKTMVALNKDLMIMRT</sequence>
<evidence type="ECO:0000313" key="3">
    <source>
        <dbReference type="Proteomes" id="UP000324800"/>
    </source>
</evidence>
<feature type="region of interest" description="Disordered" evidence="1">
    <location>
        <begin position="1"/>
        <end position="20"/>
    </location>
</feature>
<dbReference type="EMBL" id="SNRW01001126">
    <property type="protein sequence ID" value="KAA6397674.1"/>
    <property type="molecule type" value="Genomic_DNA"/>
</dbReference>
<evidence type="ECO:0000313" key="2">
    <source>
        <dbReference type="EMBL" id="KAA6397674.1"/>
    </source>
</evidence>
<dbReference type="AlphaFoldDB" id="A0A5J4WRG2"/>
<comment type="caution">
    <text evidence="2">The sequence shown here is derived from an EMBL/GenBank/DDBJ whole genome shotgun (WGS) entry which is preliminary data.</text>
</comment>
<evidence type="ECO:0000256" key="1">
    <source>
        <dbReference type="SAM" id="MobiDB-lite"/>
    </source>
</evidence>
<proteinExistence type="predicted"/>
<dbReference type="Proteomes" id="UP000324800">
    <property type="component" value="Unassembled WGS sequence"/>
</dbReference>
<reference evidence="2 3" key="1">
    <citation type="submission" date="2019-03" db="EMBL/GenBank/DDBJ databases">
        <title>Single cell metagenomics reveals metabolic interactions within the superorganism composed of flagellate Streblomastix strix and complex community of Bacteroidetes bacteria on its surface.</title>
        <authorList>
            <person name="Treitli S.C."/>
            <person name="Kolisko M."/>
            <person name="Husnik F."/>
            <person name="Keeling P."/>
            <person name="Hampl V."/>
        </authorList>
    </citation>
    <scope>NUCLEOTIDE SEQUENCE [LARGE SCALE GENOMIC DNA]</scope>
    <source>
        <strain evidence="2">ST1C</strain>
    </source>
</reference>
<organism evidence="2 3">
    <name type="scientific">Streblomastix strix</name>
    <dbReference type="NCBI Taxonomy" id="222440"/>
    <lineage>
        <taxon>Eukaryota</taxon>
        <taxon>Metamonada</taxon>
        <taxon>Preaxostyla</taxon>
        <taxon>Oxymonadida</taxon>
        <taxon>Streblomastigidae</taxon>
        <taxon>Streblomastix</taxon>
    </lineage>
</organism>
<gene>
    <name evidence="2" type="ORF">EZS28_006802</name>
</gene>